<dbReference type="GO" id="GO:0016787">
    <property type="term" value="F:hydrolase activity"/>
    <property type="evidence" value="ECO:0007669"/>
    <property type="project" value="UniProtKB-KW"/>
</dbReference>
<dbReference type="InterPro" id="IPR050471">
    <property type="entry name" value="AB_hydrolase"/>
</dbReference>
<gene>
    <name evidence="2" type="ORF">L0U89_08720</name>
</gene>
<feature type="domain" description="AB hydrolase-1" evidence="1">
    <location>
        <begin position="122"/>
        <end position="184"/>
    </location>
</feature>
<dbReference type="Pfam" id="PF00561">
    <property type="entry name" value="Abhydrolase_1"/>
    <property type="match status" value="1"/>
</dbReference>
<evidence type="ECO:0000313" key="2">
    <source>
        <dbReference type="EMBL" id="MCF1751152.1"/>
    </source>
</evidence>
<dbReference type="InterPro" id="IPR029058">
    <property type="entry name" value="AB_hydrolase_fold"/>
</dbReference>
<dbReference type="Proteomes" id="UP001201449">
    <property type="component" value="Unassembled WGS sequence"/>
</dbReference>
<dbReference type="InterPro" id="IPR000073">
    <property type="entry name" value="AB_hydrolase_1"/>
</dbReference>
<organism evidence="2 3">
    <name type="scientific">Mariniradius sediminis</name>
    <dbReference type="NCBI Taxonomy" id="2909237"/>
    <lineage>
        <taxon>Bacteria</taxon>
        <taxon>Pseudomonadati</taxon>
        <taxon>Bacteroidota</taxon>
        <taxon>Cytophagia</taxon>
        <taxon>Cytophagales</taxon>
        <taxon>Cyclobacteriaceae</taxon>
        <taxon>Mariniradius</taxon>
    </lineage>
</organism>
<comment type="caution">
    <text evidence="2">The sequence shown here is derived from an EMBL/GenBank/DDBJ whole genome shotgun (WGS) entry which is preliminary data.</text>
</comment>
<name>A0ABS9BUL6_9BACT</name>
<dbReference type="SUPFAM" id="SSF53474">
    <property type="entry name" value="alpha/beta-Hydrolases"/>
    <property type="match status" value="1"/>
</dbReference>
<reference evidence="2 3" key="1">
    <citation type="submission" date="2022-01" db="EMBL/GenBank/DDBJ databases">
        <title>Mariniradius saccharolyticus sp. nov., isolated from sediment of a river.</title>
        <authorList>
            <person name="Liu H."/>
        </authorList>
    </citation>
    <scope>NUCLEOTIDE SEQUENCE [LARGE SCALE GENOMIC DNA]</scope>
    <source>
        <strain evidence="2 3">RY-2</strain>
    </source>
</reference>
<dbReference type="EMBL" id="JAKEVZ010000005">
    <property type="protein sequence ID" value="MCF1751152.1"/>
    <property type="molecule type" value="Genomic_DNA"/>
</dbReference>
<keyword evidence="3" id="KW-1185">Reference proteome</keyword>
<protein>
    <submittedName>
        <fullName evidence="2">Alpha/beta hydrolase</fullName>
    </submittedName>
</protein>
<evidence type="ECO:0000313" key="3">
    <source>
        <dbReference type="Proteomes" id="UP001201449"/>
    </source>
</evidence>
<dbReference type="RefSeq" id="WP_234861184.1">
    <property type="nucleotide sequence ID" value="NZ_JAKEVZ010000005.1"/>
</dbReference>
<sequence>MLHLDHWRNAFPYIPMKIHSRSFFKNESRDRAEFESWVAKLEAHNGRKYERFELKTALGTTVVWGLNTGQRSDPTLVIFPGARTTSLIWDFDRGLDQLGTNVRIFLVETNGLPNLSEGATPDIKSLDYGHWAAEVLDQLGIQKAHVAGASFGGLICMKLAIVAPQRVRSAILLNPGCLQPFSLGIKNLYYNILPIVKPSRKNVSLFLDKAIFCKPTHQMSAFAERMLVDYEVFAISRYKDNTQKPYYMGAELGKTETPVYVLLGDKDLLFPFQKSIDNAKLHIKNLKEIKVYPNVAHGIETYAPAIQKIREIMESNR</sequence>
<evidence type="ECO:0000259" key="1">
    <source>
        <dbReference type="Pfam" id="PF00561"/>
    </source>
</evidence>
<keyword evidence="2" id="KW-0378">Hydrolase</keyword>
<dbReference type="PANTHER" id="PTHR43433">
    <property type="entry name" value="HYDROLASE, ALPHA/BETA FOLD FAMILY PROTEIN"/>
    <property type="match status" value="1"/>
</dbReference>
<dbReference type="PRINTS" id="PR00111">
    <property type="entry name" value="ABHYDROLASE"/>
</dbReference>
<proteinExistence type="predicted"/>
<dbReference type="Gene3D" id="3.40.50.1820">
    <property type="entry name" value="alpha/beta hydrolase"/>
    <property type="match status" value="1"/>
</dbReference>
<dbReference type="PANTHER" id="PTHR43433:SF10">
    <property type="entry name" value="AB HYDROLASE-1 DOMAIN-CONTAINING PROTEIN"/>
    <property type="match status" value="1"/>
</dbReference>
<accession>A0ABS9BUL6</accession>